<sequence>MSALPLTNIFLILGIVFLTISVIGQSRLGFMEINPGFFGRFLALIVGLFSLGSAAALGLFSTEMIDLLRTSISEFIQQNLGLINRFVS</sequence>
<organism evidence="2 3">
    <name type="scientific">Tolypothrix bouteillei VB521301</name>
    <dbReference type="NCBI Taxonomy" id="1479485"/>
    <lineage>
        <taxon>Bacteria</taxon>
        <taxon>Bacillati</taxon>
        <taxon>Cyanobacteriota</taxon>
        <taxon>Cyanophyceae</taxon>
        <taxon>Nostocales</taxon>
        <taxon>Tolypothrichaceae</taxon>
        <taxon>Tolypothrix</taxon>
    </lineage>
</organism>
<reference evidence="2" key="1">
    <citation type="journal article" date="2015" name="Genome Announc.">
        <title>Draft Genome Sequence of Tolypothrix boutellei Strain VB521301.</title>
        <authorList>
            <person name="Chandrababunaidu M.M."/>
            <person name="Singh D."/>
            <person name="Sen D."/>
            <person name="Bhan S."/>
            <person name="Das S."/>
            <person name="Gupta A."/>
            <person name="Adhikary S.P."/>
            <person name="Tripathy S."/>
        </authorList>
    </citation>
    <scope>NUCLEOTIDE SEQUENCE</scope>
    <source>
        <strain evidence="2">VB521301</strain>
    </source>
</reference>
<evidence type="ECO:0000256" key="1">
    <source>
        <dbReference type="SAM" id="Phobius"/>
    </source>
</evidence>
<comment type="caution">
    <text evidence="2">The sequence shown here is derived from an EMBL/GenBank/DDBJ whole genome shotgun (WGS) entry which is preliminary data.</text>
</comment>
<dbReference type="AlphaFoldDB" id="A0A8S9T3W5"/>
<dbReference type="Proteomes" id="UP000029738">
    <property type="component" value="Unassembled WGS sequence"/>
</dbReference>
<keyword evidence="3" id="KW-1185">Reference proteome</keyword>
<reference evidence="2" key="2">
    <citation type="submission" date="2019-11" db="EMBL/GenBank/DDBJ databases">
        <title>Improved Assembly of Tolypothrix boutellei genome.</title>
        <authorList>
            <person name="Sarangi A.N."/>
            <person name="Mukherjee M."/>
            <person name="Ghosh S."/>
            <person name="Singh D."/>
            <person name="Das A."/>
            <person name="Kant S."/>
            <person name="Prusty A."/>
            <person name="Tripathy S."/>
        </authorList>
    </citation>
    <scope>NUCLEOTIDE SEQUENCE</scope>
    <source>
        <strain evidence="2">VB521301</strain>
    </source>
</reference>
<proteinExistence type="predicted"/>
<feature type="transmembrane region" description="Helical" evidence="1">
    <location>
        <begin position="37"/>
        <end position="60"/>
    </location>
</feature>
<accession>A0A8S9T3W5</accession>
<evidence type="ECO:0000313" key="2">
    <source>
        <dbReference type="EMBL" id="KAF3886143.1"/>
    </source>
</evidence>
<feature type="transmembrane region" description="Helical" evidence="1">
    <location>
        <begin position="6"/>
        <end position="25"/>
    </location>
</feature>
<keyword evidence="1" id="KW-0812">Transmembrane</keyword>
<dbReference type="RefSeq" id="WP_038075373.1">
    <property type="nucleotide sequence ID" value="NZ_JHEG04000001.1"/>
</dbReference>
<protein>
    <submittedName>
        <fullName evidence="2">Uncharacterized protein</fullName>
    </submittedName>
</protein>
<evidence type="ECO:0000313" key="3">
    <source>
        <dbReference type="Proteomes" id="UP000029738"/>
    </source>
</evidence>
<name>A0A8S9T3W5_9CYAN</name>
<dbReference type="EMBL" id="JHEG04000001">
    <property type="protein sequence ID" value="KAF3886143.1"/>
    <property type="molecule type" value="Genomic_DNA"/>
</dbReference>
<keyword evidence="1" id="KW-0472">Membrane</keyword>
<gene>
    <name evidence="2" type="ORF">DA73_0400012170</name>
</gene>
<keyword evidence="1" id="KW-1133">Transmembrane helix</keyword>